<evidence type="ECO:0000256" key="9">
    <source>
        <dbReference type="ARBA" id="ARBA00023136"/>
    </source>
</evidence>
<evidence type="ECO:0000256" key="6">
    <source>
        <dbReference type="ARBA" id="ARBA00022692"/>
    </source>
</evidence>
<keyword evidence="3" id="KW-0813">Transport</keyword>
<sequence length="270" mass="28825">MKFTLRATKWGMESTAISEQYAIENLEQQDYGAGMDFSRATSGLLTLGVHGLVIGLVLMQRSFGAAPTTDTAALSVFALPAQPQSTPKVEPQPERAERASPAPPPSLTLPTMMPAQPLLRQPAPLVQLAAPVRIAAPPQMIASRSAQSSTSMGSGPAADIGDTAPNAAPSPDAGKDDAYARKVLAWIGRHKDYPRSLAREGTEGTVLVRLHLAPDGDLEDVALARSSGFAELDRLALDQLRTATPYPRPPRNLPAMARRFLVPMRYRLAG</sequence>
<dbReference type="InterPro" id="IPR051045">
    <property type="entry name" value="TonB-dependent_transducer"/>
</dbReference>
<dbReference type="Pfam" id="PF03544">
    <property type="entry name" value="TonB_C"/>
    <property type="match status" value="1"/>
</dbReference>
<dbReference type="InterPro" id="IPR006260">
    <property type="entry name" value="TonB/TolA_C"/>
</dbReference>
<comment type="subcellular location">
    <subcellularLocation>
        <location evidence="1">Cell inner membrane</location>
        <topology evidence="1">Single-pass membrane protein</topology>
        <orientation evidence="1">Periplasmic side</orientation>
    </subcellularLocation>
</comment>
<dbReference type="NCBIfam" id="TIGR01352">
    <property type="entry name" value="tonB_Cterm"/>
    <property type="match status" value="1"/>
</dbReference>
<protein>
    <submittedName>
        <fullName evidence="12">Energy transducer TonB</fullName>
    </submittedName>
</protein>
<evidence type="ECO:0000256" key="3">
    <source>
        <dbReference type="ARBA" id="ARBA00022448"/>
    </source>
</evidence>
<dbReference type="AlphaFoldDB" id="A0A430BZU2"/>
<keyword evidence="5" id="KW-0997">Cell inner membrane</keyword>
<comment type="similarity">
    <text evidence="2">Belongs to the TonB family.</text>
</comment>
<keyword evidence="6" id="KW-0812">Transmembrane</keyword>
<evidence type="ECO:0000259" key="11">
    <source>
        <dbReference type="PROSITE" id="PS52015"/>
    </source>
</evidence>
<keyword evidence="4" id="KW-1003">Cell membrane</keyword>
<keyword evidence="9" id="KW-0472">Membrane</keyword>
<dbReference type="GO" id="GO:0055085">
    <property type="term" value="P:transmembrane transport"/>
    <property type="evidence" value="ECO:0007669"/>
    <property type="project" value="InterPro"/>
</dbReference>
<accession>A0A430BZU2</accession>
<evidence type="ECO:0000313" key="13">
    <source>
        <dbReference type="Proteomes" id="UP000287401"/>
    </source>
</evidence>
<dbReference type="PANTHER" id="PTHR33446">
    <property type="entry name" value="PROTEIN TONB-RELATED"/>
    <property type="match status" value="1"/>
</dbReference>
<feature type="domain" description="TonB C-terminal" evidence="11">
    <location>
        <begin position="178"/>
        <end position="270"/>
    </location>
</feature>
<dbReference type="PROSITE" id="PS52015">
    <property type="entry name" value="TONB_CTD"/>
    <property type="match status" value="1"/>
</dbReference>
<dbReference type="GO" id="GO:0031992">
    <property type="term" value="F:energy transducer activity"/>
    <property type="evidence" value="ECO:0007669"/>
    <property type="project" value="TreeGrafter"/>
</dbReference>
<dbReference type="GO" id="GO:0098797">
    <property type="term" value="C:plasma membrane protein complex"/>
    <property type="evidence" value="ECO:0007669"/>
    <property type="project" value="TreeGrafter"/>
</dbReference>
<dbReference type="Gene3D" id="3.30.1150.10">
    <property type="match status" value="1"/>
</dbReference>
<dbReference type="EMBL" id="QRAL01000006">
    <property type="protein sequence ID" value="RSU58202.1"/>
    <property type="molecule type" value="Genomic_DNA"/>
</dbReference>
<dbReference type="GO" id="GO:0015031">
    <property type="term" value="P:protein transport"/>
    <property type="evidence" value="ECO:0007669"/>
    <property type="project" value="UniProtKB-KW"/>
</dbReference>
<gene>
    <name evidence="12" type="ORF">DAH51_07790</name>
</gene>
<reference evidence="12 13" key="1">
    <citation type="submission" date="2018-07" db="EMBL/GenBank/DDBJ databases">
        <title>Genomic and Epidemiologic Investigation of an Indolent Hospital Outbreak.</title>
        <authorList>
            <person name="Johnson R.C."/>
            <person name="Deming C."/>
            <person name="Conlan S."/>
            <person name="Zellmer C.J."/>
            <person name="Michelin A.V."/>
            <person name="Lee-Lin S."/>
            <person name="Thomas P.J."/>
            <person name="Park M."/>
            <person name="Weingarten R.A."/>
            <person name="Less J."/>
            <person name="Dekker J.P."/>
            <person name="Frank K.M."/>
            <person name="Musser K.A."/>
            <person name="Mcquiston J.R."/>
            <person name="Henderson D.K."/>
            <person name="Lau A.F."/>
            <person name="Palmore T.N."/>
            <person name="Segre J.A."/>
        </authorList>
    </citation>
    <scope>NUCLEOTIDE SEQUENCE [LARGE SCALE GENOMIC DNA]</scope>
    <source>
        <strain evidence="12 13">SK-NIH.Env6_1116</strain>
    </source>
</reference>
<dbReference type="PANTHER" id="PTHR33446:SF2">
    <property type="entry name" value="PROTEIN TONB"/>
    <property type="match status" value="1"/>
</dbReference>
<dbReference type="Proteomes" id="UP000287401">
    <property type="component" value="Unassembled WGS sequence"/>
</dbReference>
<dbReference type="InterPro" id="IPR037682">
    <property type="entry name" value="TonB_C"/>
</dbReference>
<evidence type="ECO:0000256" key="5">
    <source>
        <dbReference type="ARBA" id="ARBA00022519"/>
    </source>
</evidence>
<comment type="caution">
    <text evidence="12">The sequence shown here is derived from an EMBL/GenBank/DDBJ whole genome shotgun (WGS) entry which is preliminary data.</text>
</comment>
<dbReference type="SUPFAM" id="SSF74653">
    <property type="entry name" value="TolA/TonB C-terminal domain"/>
    <property type="match status" value="1"/>
</dbReference>
<evidence type="ECO:0000256" key="8">
    <source>
        <dbReference type="ARBA" id="ARBA00022989"/>
    </source>
</evidence>
<keyword evidence="8" id="KW-1133">Transmembrane helix</keyword>
<dbReference type="RefSeq" id="WP_125997896.1">
    <property type="nucleotide sequence ID" value="NZ_QRAL01000006.1"/>
</dbReference>
<evidence type="ECO:0000256" key="1">
    <source>
        <dbReference type="ARBA" id="ARBA00004383"/>
    </source>
</evidence>
<feature type="region of interest" description="Disordered" evidence="10">
    <location>
        <begin position="143"/>
        <end position="175"/>
    </location>
</feature>
<evidence type="ECO:0000256" key="4">
    <source>
        <dbReference type="ARBA" id="ARBA00022475"/>
    </source>
</evidence>
<organism evidence="12 13">
    <name type="scientific">Sphingobium yanoikuyae</name>
    <name type="common">Sphingomonas yanoikuyae</name>
    <dbReference type="NCBI Taxonomy" id="13690"/>
    <lineage>
        <taxon>Bacteria</taxon>
        <taxon>Pseudomonadati</taxon>
        <taxon>Pseudomonadota</taxon>
        <taxon>Alphaproteobacteria</taxon>
        <taxon>Sphingomonadales</taxon>
        <taxon>Sphingomonadaceae</taxon>
        <taxon>Sphingobium</taxon>
    </lineage>
</organism>
<keyword evidence="7" id="KW-0653">Protein transport</keyword>
<evidence type="ECO:0000313" key="12">
    <source>
        <dbReference type="EMBL" id="RSU58202.1"/>
    </source>
</evidence>
<proteinExistence type="inferred from homology"/>
<evidence type="ECO:0000256" key="10">
    <source>
        <dbReference type="SAM" id="MobiDB-lite"/>
    </source>
</evidence>
<evidence type="ECO:0000256" key="7">
    <source>
        <dbReference type="ARBA" id="ARBA00022927"/>
    </source>
</evidence>
<feature type="region of interest" description="Disordered" evidence="10">
    <location>
        <begin position="82"/>
        <end position="108"/>
    </location>
</feature>
<evidence type="ECO:0000256" key="2">
    <source>
        <dbReference type="ARBA" id="ARBA00006555"/>
    </source>
</evidence>
<feature type="compositionally biased region" description="Polar residues" evidence="10">
    <location>
        <begin position="143"/>
        <end position="153"/>
    </location>
</feature>
<name>A0A430BZU2_SPHYA</name>